<evidence type="ECO:0000313" key="3">
    <source>
        <dbReference type="Proteomes" id="UP000077266"/>
    </source>
</evidence>
<accession>A0A165FEC1</accession>
<evidence type="ECO:0000256" key="1">
    <source>
        <dbReference type="SAM" id="MobiDB-lite"/>
    </source>
</evidence>
<evidence type="ECO:0000313" key="2">
    <source>
        <dbReference type="EMBL" id="KZV88853.1"/>
    </source>
</evidence>
<dbReference type="Proteomes" id="UP000077266">
    <property type="component" value="Unassembled WGS sequence"/>
</dbReference>
<feature type="compositionally biased region" description="Polar residues" evidence="1">
    <location>
        <begin position="95"/>
        <end position="114"/>
    </location>
</feature>
<dbReference type="AlphaFoldDB" id="A0A165FEC1"/>
<dbReference type="EMBL" id="KV426088">
    <property type="protein sequence ID" value="KZV88853.1"/>
    <property type="molecule type" value="Genomic_DNA"/>
</dbReference>
<proteinExistence type="predicted"/>
<reference evidence="2 3" key="1">
    <citation type="journal article" date="2016" name="Mol. Biol. Evol.">
        <title>Comparative Genomics of Early-Diverging Mushroom-Forming Fungi Provides Insights into the Origins of Lignocellulose Decay Capabilities.</title>
        <authorList>
            <person name="Nagy L.G."/>
            <person name="Riley R."/>
            <person name="Tritt A."/>
            <person name="Adam C."/>
            <person name="Daum C."/>
            <person name="Floudas D."/>
            <person name="Sun H."/>
            <person name="Yadav J.S."/>
            <person name="Pangilinan J."/>
            <person name="Larsson K.H."/>
            <person name="Matsuura K."/>
            <person name="Barry K."/>
            <person name="Labutti K."/>
            <person name="Kuo R."/>
            <person name="Ohm R.A."/>
            <person name="Bhattacharya S.S."/>
            <person name="Shirouzu T."/>
            <person name="Yoshinaga Y."/>
            <person name="Martin F.M."/>
            <person name="Grigoriev I.V."/>
            <person name="Hibbett D.S."/>
        </authorList>
    </citation>
    <scope>NUCLEOTIDE SEQUENCE [LARGE SCALE GENOMIC DNA]</scope>
    <source>
        <strain evidence="2 3">HHB12029</strain>
    </source>
</reference>
<sequence>MRRSAPAGAHIEPGRDPPGDSAGWIHGPTLPESPSAPHRPLRSTTPSAHSTNSHDTTTPKKNLGSRIRGVGSRILSKMSPRSSKMRTEDRDRSASPKSRQVRTSDSPSPNSSPRTRLRGAEGVSARPVGADDVAFPPLLPLAAQRDPAQSRAHSSPQNYIPLPGTRAHDYLVHQQSLHASFDPFDSDMHHLPIPESPTTQLRANRVQQLGHTDYQLQDMDEDAEVDQAQDPRISYLMLFPGDGHLTSPDGRLFRNVRTFGC</sequence>
<gene>
    <name evidence="2" type="ORF">EXIGLDRAFT_772303</name>
</gene>
<feature type="region of interest" description="Disordered" evidence="1">
    <location>
        <begin position="1"/>
        <end position="129"/>
    </location>
</feature>
<name>A0A165FEC1_EXIGL</name>
<keyword evidence="3" id="KW-1185">Reference proteome</keyword>
<feature type="compositionally biased region" description="Basic and acidic residues" evidence="1">
    <location>
        <begin position="85"/>
        <end position="94"/>
    </location>
</feature>
<dbReference type="InParanoid" id="A0A165FEC1"/>
<protein>
    <submittedName>
        <fullName evidence="2">Uncharacterized protein</fullName>
    </submittedName>
</protein>
<organism evidence="2 3">
    <name type="scientific">Exidia glandulosa HHB12029</name>
    <dbReference type="NCBI Taxonomy" id="1314781"/>
    <lineage>
        <taxon>Eukaryota</taxon>
        <taxon>Fungi</taxon>
        <taxon>Dikarya</taxon>
        <taxon>Basidiomycota</taxon>
        <taxon>Agaricomycotina</taxon>
        <taxon>Agaricomycetes</taxon>
        <taxon>Auriculariales</taxon>
        <taxon>Exidiaceae</taxon>
        <taxon>Exidia</taxon>
    </lineage>
</organism>
<feature type="compositionally biased region" description="Polar residues" evidence="1">
    <location>
        <begin position="42"/>
        <end position="60"/>
    </location>
</feature>